<protein>
    <submittedName>
        <fullName evidence="1">Uncharacterized protein</fullName>
    </submittedName>
</protein>
<accession>A0A1T0CHA7</accession>
<organism evidence="1 2">
    <name type="scientific">Moraxella pluranimalium</name>
    <dbReference type="NCBI Taxonomy" id="470453"/>
    <lineage>
        <taxon>Bacteria</taxon>
        <taxon>Pseudomonadati</taxon>
        <taxon>Pseudomonadota</taxon>
        <taxon>Gammaproteobacteria</taxon>
        <taxon>Moraxellales</taxon>
        <taxon>Moraxellaceae</taxon>
        <taxon>Moraxella</taxon>
    </lineage>
</organism>
<dbReference type="AlphaFoldDB" id="A0A1T0CHA7"/>
<dbReference type="Proteomes" id="UP000189800">
    <property type="component" value="Unassembled WGS sequence"/>
</dbReference>
<sequence length="101" mass="11424">MAKKQNRRVVLTVQPELDSILDDIATIKNQPKARVIVEILENAKPVLSAIAQMLKQADNAEKAYQHALKLSHTVNVETGNIHKQMINSLNQIEMDLERDKL</sequence>
<name>A0A1T0CHA7_9GAMM</name>
<gene>
    <name evidence="1" type="ORF">B0680_09885</name>
</gene>
<comment type="caution">
    <text evidence="1">The sequence shown here is derived from an EMBL/GenBank/DDBJ whole genome shotgun (WGS) entry which is preliminary data.</text>
</comment>
<evidence type="ECO:0000313" key="1">
    <source>
        <dbReference type="EMBL" id="OOS21521.1"/>
    </source>
</evidence>
<proteinExistence type="predicted"/>
<dbReference type="EMBL" id="MUYU01000030">
    <property type="protein sequence ID" value="OOS21521.1"/>
    <property type="molecule type" value="Genomic_DNA"/>
</dbReference>
<keyword evidence="2" id="KW-1185">Reference proteome</keyword>
<reference evidence="1 2" key="1">
    <citation type="submission" date="2017-02" db="EMBL/GenBank/DDBJ databases">
        <title>Draft genome sequence of Moraxella pluranimalium CCUG 54913T type strain.</title>
        <authorList>
            <person name="Salva-Serra F."/>
            <person name="Engstrom-Jakobsson H."/>
            <person name="Thorell K."/>
            <person name="Jaen-Luchoro D."/>
            <person name="Gonzales-Siles L."/>
            <person name="Karlsson R."/>
            <person name="Yazdan S."/>
            <person name="Boulund F."/>
            <person name="Johnning A."/>
            <person name="Engstrand L."/>
            <person name="Kristiansson E."/>
            <person name="Moore E."/>
        </authorList>
    </citation>
    <scope>NUCLEOTIDE SEQUENCE [LARGE SCALE GENOMIC DNA]</scope>
    <source>
        <strain evidence="1 2">CCUG 54913</strain>
    </source>
</reference>
<evidence type="ECO:0000313" key="2">
    <source>
        <dbReference type="Proteomes" id="UP000189800"/>
    </source>
</evidence>
<dbReference type="RefSeq" id="WP_078254928.1">
    <property type="nucleotide sequence ID" value="NZ_MUYU01000030.1"/>
</dbReference>